<dbReference type="RefSeq" id="WP_124155682.1">
    <property type="nucleotide sequence ID" value="NZ_RCBY01000369.1"/>
</dbReference>
<dbReference type="SMART" id="SM00850">
    <property type="entry name" value="LytTR"/>
    <property type="match status" value="1"/>
</dbReference>
<dbReference type="EMBL" id="RCBY01000369">
    <property type="protein sequence ID" value="RQH22352.1"/>
    <property type="molecule type" value="Genomic_DNA"/>
</dbReference>
<keyword evidence="3" id="KW-1185">Reference proteome</keyword>
<reference evidence="2 3" key="1">
    <citation type="journal article" date="2018" name="ACS Chem. Biol.">
        <title>Ketoreductase domain dysfunction expands chemodiversity: malyngamide biosynthesis in the cyanobacterium Okeania hirsuta.</title>
        <authorList>
            <person name="Moss N.A."/>
            <person name="Leao T."/>
            <person name="Rankin M."/>
            <person name="McCullough T.M."/>
            <person name="Qu P."/>
            <person name="Korobeynikov A."/>
            <person name="Smith J.L."/>
            <person name="Gerwick L."/>
            <person name="Gerwick W.H."/>
        </authorList>
    </citation>
    <scope>NUCLEOTIDE SEQUENCE [LARGE SCALE GENOMIC DNA]</scope>
    <source>
        <strain evidence="2 3">PAB10Feb10-1</strain>
    </source>
</reference>
<evidence type="ECO:0000313" key="3">
    <source>
        <dbReference type="Proteomes" id="UP000269154"/>
    </source>
</evidence>
<evidence type="ECO:0000313" key="2">
    <source>
        <dbReference type="EMBL" id="RQH22352.1"/>
    </source>
</evidence>
<accession>A0A3N6PC47</accession>
<dbReference type="PROSITE" id="PS50930">
    <property type="entry name" value="HTH_LYTTR"/>
    <property type="match status" value="1"/>
</dbReference>
<protein>
    <submittedName>
        <fullName evidence="2">LytTR family transcriptional regulator</fullName>
    </submittedName>
</protein>
<gene>
    <name evidence="2" type="ORF">D5R40_31060</name>
</gene>
<dbReference type="AlphaFoldDB" id="A0A3N6PC47"/>
<proteinExistence type="predicted"/>
<dbReference type="Proteomes" id="UP000269154">
    <property type="component" value="Unassembled WGS sequence"/>
</dbReference>
<dbReference type="GO" id="GO:0000156">
    <property type="term" value="F:phosphorelay response regulator activity"/>
    <property type="evidence" value="ECO:0007669"/>
    <property type="project" value="InterPro"/>
</dbReference>
<organism evidence="2 3">
    <name type="scientific">Okeania hirsuta</name>
    <dbReference type="NCBI Taxonomy" id="1458930"/>
    <lineage>
        <taxon>Bacteria</taxon>
        <taxon>Bacillati</taxon>
        <taxon>Cyanobacteriota</taxon>
        <taxon>Cyanophyceae</taxon>
        <taxon>Oscillatoriophycideae</taxon>
        <taxon>Oscillatoriales</taxon>
        <taxon>Microcoleaceae</taxon>
        <taxon>Okeania</taxon>
    </lineage>
</organism>
<name>A0A3N6PC47_9CYAN</name>
<comment type="caution">
    <text evidence="2">The sequence shown here is derived from an EMBL/GenBank/DDBJ whole genome shotgun (WGS) entry which is preliminary data.</text>
</comment>
<dbReference type="PANTHER" id="PTHR37299">
    <property type="entry name" value="TRANSCRIPTIONAL REGULATOR-RELATED"/>
    <property type="match status" value="1"/>
</dbReference>
<evidence type="ECO:0000259" key="1">
    <source>
        <dbReference type="PROSITE" id="PS50930"/>
    </source>
</evidence>
<dbReference type="Gene3D" id="2.40.50.1020">
    <property type="entry name" value="LytTr DNA-binding domain"/>
    <property type="match status" value="1"/>
</dbReference>
<feature type="domain" description="HTH LytTR-type" evidence="1">
    <location>
        <begin position="26"/>
        <end position="106"/>
    </location>
</feature>
<dbReference type="Pfam" id="PF04397">
    <property type="entry name" value="LytTR"/>
    <property type="match status" value="1"/>
</dbReference>
<dbReference type="OrthoDB" id="1646880at2"/>
<dbReference type="InterPro" id="IPR046947">
    <property type="entry name" value="LytR-like"/>
</dbReference>
<sequence>MVAVLNPGARRPSVEALNPQNNQKSFFVRSQNVLVRVKVKDIRYIHADGNYCYLFTEQKKYAIKLSLTRLMDRLPNNEFLRIHKSYIVQLKEVNKIDLGSNSLCLK</sequence>
<dbReference type="GO" id="GO:0003677">
    <property type="term" value="F:DNA binding"/>
    <property type="evidence" value="ECO:0007669"/>
    <property type="project" value="InterPro"/>
</dbReference>
<dbReference type="PANTHER" id="PTHR37299:SF1">
    <property type="entry name" value="STAGE 0 SPORULATION PROTEIN A HOMOLOG"/>
    <property type="match status" value="1"/>
</dbReference>
<dbReference type="InterPro" id="IPR007492">
    <property type="entry name" value="LytTR_DNA-bd_dom"/>
</dbReference>